<dbReference type="SUPFAM" id="SSF46785">
    <property type="entry name" value="Winged helix' DNA-binding domain"/>
    <property type="match status" value="1"/>
</dbReference>
<dbReference type="InterPro" id="IPR038475">
    <property type="entry name" value="RecG_C_sf"/>
</dbReference>
<dbReference type="Gene3D" id="1.10.10.10">
    <property type="entry name" value="Winged helix-like DNA-binding domain superfamily/Winged helix DNA-binding domain"/>
    <property type="match status" value="1"/>
</dbReference>
<sequence>MFDDRIEISSPGSLLPDISVEEYLNGQISVFRNPIISNIFFRLNYIEKLGTGIRRINEAYHESLVKPKYRVFENSILVILPVFNSYLDLSEKENEIVKCLNKHQLLTRNQLDKMIGFHKAKTNRVLKKLLEKDMIVKNGKGKTTKYQLKK</sequence>
<keyword evidence="2" id="KW-1185">Reference proteome</keyword>
<evidence type="ECO:0008006" key="3">
    <source>
        <dbReference type="Google" id="ProtNLM"/>
    </source>
</evidence>
<dbReference type="PANTHER" id="PTHR30595:SF6">
    <property type="entry name" value="SCHLAFEN ALBA-2 DOMAIN-CONTAINING PROTEIN"/>
    <property type="match status" value="1"/>
</dbReference>
<reference evidence="1" key="1">
    <citation type="submission" date="2022-07" db="EMBL/GenBank/DDBJ databases">
        <title>Faecal culturing of patients with breast cancer.</title>
        <authorList>
            <person name="Teng N.M.Y."/>
            <person name="Kiu R."/>
            <person name="Evans R."/>
            <person name="Baker D.J."/>
            <person name="Zenner C."/>
            <person name="Robinson S.D."/>
            <person name="Hall L.J."/>
        </authorList>
    </citation>
    <scope>NUCLEOTIDE SEQUENCE</scope>
    <source>
        <strain evidence="1">LH1062</strain>
    </source>
</reference>
<gene>
    <name evidence="1" type="ORF">NMU03_16630</name>
</gene>
<dbReference type="Proteomes" id="UP001060112">
    <property type="component" value="Chromosome"/>
</dbReference>
<dbReference type="Gene3D" id="3.30.565.60">
    <property type="match status" value="1"/>
</dbReference>
<evidence type="ECO:0000313" key="1">
    <source>
        <dbReference type="EMBL" id="UTY39165.1"/>
    </source>
</evidence>
<accession>A0ABY5I5C4</accession>
<dbReference type="EMBL" id="CP101620">
    <property type="protein sequence ID" value="UTY39165.1"/>
    <property type="molecule type" value="Genomic_DNA"/>
</dbReference>
<proteinExistence type="predicted"/>
<dbReference type="InterPro" id="IPR036390">
    <property type="entry name" value="WH_DNA-bd_sf"/>
</dbReference>
<organism evidence="1 2">
    <name type="scientific">Allocoprobacillus halotolerans</name>
    <dbReference type="NCBI Taxonomy" id="2944914"/>
    <lineage>
        <taxon>Bacteria</taxon>
        <taxon>Bacillati</taxon>
        <taxon>Bacillota</taxon>
        <taxon>Erysipelotrichia</taxon>
        <taxon>Erysipelotrichales</taxon>
        <taxon>Erysipelotrichaceae</taxon>
        <taxon>Allocoprobacillus</taxon>
    </lineage>
</organism>
<name>A0ABY5I5C4_9FIRM</name>
<protein>
    <recommendedName>
        <fullName evidence="3">ATP-dependent DNA helicase RecG C-terminal domain-containing protein</fullName>
    </recommendedName>
</protein>
<dbReference type="Pfam" id="PF13749">
    <property type="entry name" value="HATPase_c_4"/>
    <property type="match status" value="1"/>
</dbReference>
<dbReference type="PANTHER" id="PTHR30595">
    <property type="entry name" value="GLPR-RELATED TRANSCRIPTIONAL REPRESSOR"/>
    <property type="match status" value="1"/>
</dbReference>
<dbReference type="InterPro" id="IPR036388">
    <property type="entry name" value="WH-like_DNA-bd_sf"/>
</dbReference>
<evidence type="ECO:0000313" key="2">
    <source>
        <dbReference type="Proteomes" id="UP001060112"/>
    </source>
</evidence>